<evidence type="ECO:0000256" key="9">
    <source>
        <dbReference type="ARBA" id="ARBA00023136"/>
    </source>
</evidence>
<feature type="region of interest" description="Disordered" evidence="10">
    <location>
        <begin position="691"/>
        <end position="717"/>
    </location>
</feature>
<evidence type="ECO:0000259" key="13">
    <source>
        <dbReference type="PROSITE" id="PS50929"/>
    </source>
</evidence>
<evidence type="ECO:0000256" key="5">
    <source>
        <dbReference type="ARBA" id="ARBA00022737"/>
    </source>
</evidence>
<keyword evidence="14" id="KW-0378">Hydrolase</keyword>
<feature type="compositionally biased region" description="Basic and acidic residues" evidence="10">
    <location>
        <begin position="7"/>
        <end position="36"/>
    </location>
</feature>
<dbReference type="GO" id="GO:0015421">
    <property type="term" value="F:ABC-type oligopeptide transporter activity"/>
    <property type="evidence" value="ECO:0007669"/>
    <property type="project" value="TreeGrafter"/>
</dbReference>
<dbReference type="PROSITE" id="PS00211">
    <property type="entry name" value="ABC_TRANSPORTER_1"/>
    <property type="match status" value="2"/>
</dbReference>
<evidence type="ECO:0000313" key="14">
    <source>
        <dbReference type="EMBL" id="KAF2429412.1"/>
    </source>
</evidence>
<feature type="domain" description="ABC transporter" evidence="12">
    <location>
        <begin position="389"/>
        <end position="670"/>
    </location>
</feature>
<feature type="domain" description="ABC transmembrane type-1" evidence="13">
    <location>
        <begin position="749"/>
        <end position="1035"/>
    </location>
</feature>
<evidence type="ECO:0000256" key="6">
    <source>
        <dbReference type="ARBA" id="ARBA00022741"/>
    </source>
</evidence>
<dbReference type="Gene3D" id="3.40.50.300">
    <property type="entry name" value="P-loop containing nucleotide triphosphate hydrolases"/>
    <property type="match status" value="2"/>
</dbReference>
<feature type="compositionally biased region" description="Basic and acidic residues" evidence="10">
    <location>
        <begin position="691"/>
        <end position="706"/>
    </location>
</feature>
<dbReference type="OrthoDB" id="6500128at2759"/>
<dbReference type="GO" id="GO:0005524">
    <property type="term" value="F:ATP binding"/>
    <property type="evidence" value="ECO:0007669"/>
    <property type="project" value="UniProtKB-KW"/>
</dbReference>
<evidence type="ECO:0000256" key="4">
    <source>
        <dbReference type="ARBA" id="ARBA00022692"/>
    </source>
</evidence>
<dbReference type="Pfam" id="PF00005">
    <property type="entry name" value="ABC_tran"/>
    <property type="match status" value="3"/>
</dbReference>
<dbReference type="InterPro" id="IPR027417">
    <property type="entry name" value="P-loop_NTPase"/>
</dbReference>
<keyword evidence="6" id="KW-0547">Nucleotide-binding</keyword>
<sequence>MAGSIAEKGERKRWWKKEHGKDTDNTKNGDKVEGKEAPPAPANFANFIRVLKFGTKFDWLLMGACTLTAIVSGVTMPLMFLVFGNLVGGFAGYFTPGSGVTKQEFQHSVNQQTLYIVYLFIARFVCSYISMFTVRLSGLRISSALRSAYLRALFAQPIRVIDTISPGKISSRITSSANTIQLGISQQLAMCIQALAFMIGLYVVSFVKSWLLTFVASASLPVILIVYGSVVPFFIKNHKAAEAAHEQASSLAFEIFSSIRIIVAFGAEGRLSFRHSEFLRKAEKSELKNAPLMGIIFAPVFFATYATFSLTFWFGIRQYNHGHLSGVGPIVTVLFSVVMAVTSIGRLASPIISMAKAATAASELLGTIDAERPDLSGLKAPEISAKEDISFTNVSFAYPSRPDVTVLDHLDLKFEAGNVTAIVGPSGSGKSTTVALLERWYDLHNDNAVTGIREDSGTLKEATGAPIAIEIADEKVPSADSGSIVVGKTNIREVDAKWWRAQIGLVQQEPFLFNDTIYQNVAYGLSGTEWQDVSEEEKLKMVQVACQEAYADEFITKLPQGYETTVGESGIKLSGGQRQRLAIARSIVKQPSILILDEATSAIDVRTERIVQKALDRVSKNRTTIVIAHRLSTIKKADKIIVLRKGKLVEQGTHEELLQYEDGIYHGLVRAQSLSMGHEELDDDAIVLDDEGTKDPEKVSKDEETSIRPVSVTSASDAPPDVKYKDKGFFESFGLIIREQRSHWLLYCVVIIGAIGGGAVYPIQAYLFAKIIETFTLTGQALVDKGNFWSLMFFVQALGVFVAYYILGSGAHQISTKISAFYREQYLDNILRKRVVFFDSEGHSAGTLTSNLTSDPSQVEKLTGGEMSMSYISIFNILGSLIISFVFGWKLSLLGVFTIMPIILVAGYFRVSLEMQFEKMNAAVFADSSQFATEAISAYRTVTSLIMEDSITNRYDLLLSEHVSAAFKKARLATLVFALSDSIEMLCQALCFWFGGRLMASREYNITQFFVIYMAVIQGSQAAGVWFSFAPNVAQAAAGANRILGSRFNDSETSHDESKSKLPSDDIVGIEFRDVHFSYKSRSVPVLTGLNISIKPGQFAALVGATGCGKSTVISLLERFYDADSGTILYGDTDVKDLNVKAYRENISLVAQESTLYEGTIKENVSVSVETNSVSDEAIEQACKEAQIHDFITSLPDGYSTQLGPKGVSVSGGQRQRLALARALLRRPRILLLDEATSSLDSESEKLVQEAIEKLATEGNRTVIAVAHRLATIQKADVIFVLGSGKVLEQGDHQALLKARGVYYSMCQAQALDR</sequence>
<feature type="domain" description="ABC transmembrane type-1" evidence="13">
    <location>
        <begin position="64"/>
        <end position="356"/>
    </location>
</feature>
<evidence type="ECO:0000313" key="15">
    <source>
        <dbReference type="Proteomes" id="UP000800235"/>
    </source>
</evidence>
<dbReference type="SUPFAM" id="SSF90123">
    <property type="entry name" value="ABC transporter transmembrane region"/>
    <property type="match status" value="2"/>
</dbReference>
<feature type="transmembrane region" description="Helical" evidence="11">
    <location>
        <begin position="210"/>
        <end position="235"/>
    </location>
</feature>
<dbReference type="InterPro" id="IPR036640">
    <property type="entry name" value="ABC1_TM_sf"/>
</dbReference>
<feature type="transmembrane region" description="Helical" evidence="11">
    <location>
        <begin position="326"/>
        <end position="348"/>
    </location>
</feature>
<accession>A0A9P4TY12</accession>
<evidence type="ECO:0000256" key="3">
    <source>
        <dbReference type="ARBA" id="ARBA00022448"/>
    </source>
</evidence>
<keyword evidence="5" id="KW-0677">Repeat</keyword>
<proteinExistence type="inferred from homology"/>
<dbReference type="FunFam" id="1.20.1560.10:FF:000057">
    <property type="entry name" value="ABC multidrug transporter SitT"/>
    <property type="match status" value="1"/>
</dbReference>
<feature type="transmembrane region" description="Helical" evidence="11">
    <location>
        <begin position="188"/>
        <end position="204"/>
    </location>
</feature>
<feature type="transmembrane region" description="Helical" evidence="11">
    <location>
        <begin position="869"/>
        <end position="887"/>
    </location>
</feature>
<keyword evidence="7" id="KW-0067">ATP-binding</keyword>
<evidence type="ECO:0000256" key="11">
    <source>
        <dbReference type="SAM" id="Phobius"/>
    </source>
</evidence>
<dbReference type="GO" id="GO:0090374">
    <property type="term" value="P:oligopeptide export from mitochondrion"/>
    <property type="evidence" value="ECO:0007669"/>
    <property type="project" value="TreeGrafter"/>
</dbReference>
<evidence type="ECO:0000256" key="1">
    <source>
        <dbReference type="ARBA" id="ARBA00004141"/>
    </source>
</evidence>
<comment type="caution">
    <text evidence="14">The sequence shown here is derived from an EMBL/GenBank/DDBJ whole genome shotgun (WGS) entry which is preliminary data.</text>
</comment>
<dbReference type="PROSITE" id="PS50893">
    <property type="entry name" value="ABC_TRANSPORTER_2"/>
    <property type="match status" value="2"/>
</dbReference>
<gene>
    <name evidence="14" type="ORF">EJ08DRAFT_278422</name>
</gene>
<feature type="transmembrane region" description="Helical" evidence="11">
    <location>
        <begin position="744"/>
        <end position="768"/>
    </location>
</feature>
<comment type="subcellular location">
    <subcellularLocation>
        <location evidence="1">Membrane</location>
        <topology evidence="1">Multi-pass membrane protein</topology>
    </subcellularLocation>
</comment>
<dbReference type="Gene3D" id="1.20.1560.10">
    <property type="entry name" value="ABC transporter type 1, transmembrane domain"/>
    <property type="match status" value="1"/>
</dbReference>
<dbReference type="PANTHER" id="PTHR43394:SF11">
    <property type="entry name" value="ATP-BINDING CASSETTE TRANSPORTER"/>
    <property type="match status" value="1"/>
</dbReference>
<evidence type="ECO:0000256" key="10">
    <source>
        <dbReference type="SAM" id="MobiDB-lite"/>
    </source>
</evidence>
<dbReference type="CDD" id="cd18577">
    <property type="entry name" value="ABC_6TM_Pgp_ABCB1_D1_like"/>
    <property type="match status" value="1"/>
</dbReference>
<evidence type="ECO:0000256" key="8">
    <source>
        <dbReference type="ARBA" id="ARBA00022989"/>
    </source>
</evidence>
<comment type="similarity">
    <text evidence="2">Belongs to the ABC transporter superfamily. ABCB family. Multidrug resistance exporter (TC 3.A.1.201) subfamily.</text>
</comment>
<dbReference type="InterPro" id="IPR003593">
    <property type="entry name" value="AAA+_ATPase"/>
</dbReference>
<feature type="transmembrane region" description="Helical" evidence="11">
    <location>
        <begin position="788"/>
        <end position="807"/>
    </location>
</feature>
<dbReference type="Pfam" id="PF00664">
    <property type="entry name" value="ABC_membrane"/>
    <property type="match status" value="2"/>
</dbReference>
<dbReference type="GO" id="GO:0016887">
    <property type="term" value="F:ATP hydrolysis activity"/>
    <property type="evidence" value="ECO:0007669"/>
    <property type="project" value="InterPro"/>
</dbReference>
<dbReference type="FunFam" id="3.40.50.300:FF:000913">
    <property type="entry name" value="ABC multidrug transporter SitT"/>
    <property type="match status" value="1"/>
</dbReference>
<feature type="transmembrane region" description="Helical" evidence="11">
    <location>
        <begin position="290"/>
        <end position="314"/>
    </location>
</feature>
<feature type="transmembrane region" description="Helical" evidence="11">
    <location>
        <begin position="59"/>
        <end position="83"/>
    </location>
</feature>
<keyword evidence="8 11" id="KW-1133">Transmembrane helix</keyword>
<evidence type="ECO:0000259" key="12">
    <source>
        <dbReference type="PROSITE" id="PS50893"/>
    </source>
</evidence>
<organism evidence="14 15">
    <name type="scientific">Tothia fuscella</name>
    <dbReference type="NCBI Taxonomy" id="1048955"/>
    <lineage>
        <taxon>Eukaryota</taxon>
        <taxon>Fungi</taxon>
        <taxon>Dikarya</taxon>
        <taxon>Ascomycota</taxon>
        <taxon>Pezizomycotina</taxon>
        <taxon>Dothideomycetes</taxon>
        <taxon>Pleosporomycetidae</taxon>
        <taxon>Venturiales</taxon>
        <taxon>Cylindrosympodiaceae</taxon>
        <taxon>Tothia</taxon>
    </lineage>
</organism>
<dbReference type="InterPro" id="IPR011527">
    <property type="entry name" value="ABC1_TM_dom"/>
</dbReference>
<feature type="transmembrane region" description="Helical" evidence="11">
    <location>
        <begin position="115"/>
        <end position="136"/>
    </location>
</feature>
<keyword evidence="3" id="KW-0813">Transport</keyword>
<keyword evidence="15" id="KW-1185">Reference proteome</keyword>
<dbReference type="SUPFAM" id="SSF52540">
    <property type="entry name" value="P-loop containing nucleoside triphosphate hydrolases"/>
    <property type="match status" value="3"/>
</dbReference>
<keyword evidence="9 11" id="KW-0472">Membrane</keyword>
<dbReference type="PROSITE" id="PS50929">
    <property type="entry name" value="ABC_TM1F"/>
    <property type="match status" value="2"/>
</dbReference>
<evidence type="ECO:0000256" key="2">
    <source>
        <dbReference type="ARBA" id="ARBA00007577"/>
    </source>
</evidence>
<feature type="domain" description="ABC transporter" evidence="12">
    <location>
        <begin position="1070"/>
        <end position="1309"/>
    </location>
</feature>
<protein>
    <submittedName>
        <fullName evidence="14">P-loop containing nucleoside triphosphate hydrolase protein</fullName>
    </submittedName>
</protein>
<dbReference type="InterPro" id="IPR003439">
    <property type="entry name" value="ABC_transporter-like_ATP-bd"/>
</dbReference>
<dbReference type="PANTHER" id="PTHR43394">
    <property type="entry name" value="ATP-DEPENDENT PERMEASE MDL1, MITOCHONDRIAL"/>
    <property type="match status" value="1"/>
</dbReference>
<dbReference type="InterPro" id="IPR039421">
    <property type="entry name" value="Type_1_exporter"/>
</dbReference>
<dbReference type="GO" id="GO:0005743">
    <property type="term" value="C:mitochondrial inner membrane"/>
    <property type="evidence" value="ECO:0007669"/>
    <property type="project" value="TreeGrafter"/>
</dbReference>
<dbReference type="CDD" id="cd18578">
    <property type="entry name" value="ABC_6TM_Pgp_ABCB1_D2_like"/>
    <property type="match status" value="1"/>
</dbReference>
<name>A0A9P4TY12_9PEZI</name>
<evidence type="ECO:0000256" key="7">
    <source>
        <dbReference type="ARBA" id="ARBA00022840"/>
    </source>
</evidence>
<reference evidence="14" key="1">
    <citation type="journal article" date="2020" name="Stud. Mycol.">
        <title>101 Dothideomycetes genomes: a test case for predicting lifestyles and emergence of pathogens.</title>
        <authorList>
            <person name="Haridas S."/>
            <person name="Albert R."/>
            <person name="Binder M."/>
            <person name="Bloem J."/>
            <person name="Labutti K."/>
            <person name="Salamov A."/>
            <person name="Andreopoulos B."/>
            <person name="Baker S."/>
            <person name="Barry K."/>
            <person name="Bills G."/>
            <person name="Bluhm B."/>
            <person name="Cannon C."/>
            <person name="Castanera R."/>
            <person name="Culley D."/>
            <person name="Daum C."/>
            <person name="Ezra D."/>
            <person name="Gonzalez J."/>
            <person name="Henrissat B."/>
            <person name="Kuo A."/>
            <person name="Liang C."/>
            <person name="Lipzen A."/>
            <person name="Lutzoni F."/>
            <person name="Magnuson J."/>
            <person name="Mondo S."/>
            <person name="Nolan M."/>
            <person name="Ohm R."/>
            <person name="Pangilinan J."/>
            <person name="Park H.-J."/>
            <person name="Ramirez L."/>
            <person name="Alfaro M."/>
            <person name="Sun H."/>
            <person name="Tritt A."/>
            <person name="Yoshinaga Y."/>
            <person name="Zwiers L.-H."/>
            <person name="Turgeon B."/>
            <person name="Goodwin S."/>
            <person name="Spatafora J."/>
            <person name="Crous P."/>
            <person name="Grigoriev I."/>
        </authorList>
    </citation>
    <scope>NUCLEOTIDE SEQUENCE</scope>
    <source>
        <strain evidence="14">CBS 130266</strain>
    </source>
</reference>
<dbReference type="SMART" id="SM00382">
    <property type="entry name" value="AAA"/>
    <property type="match status" value="2"/>
</dbReference>
<dbReference type="EMBL" id="MU007047">
    <property type="protein sequence ID" value="KAF2429412.1"/>
    <property type="molecule type" value="Genomic_DNA"/>
</dbReference>
<dbReference type="InterPro" id="IPR017871">
    <property type="entry name" value="ABC_transporter-like_CS"/>
</dbReference>
<feature type="region of interest" description="Disordered" evidence="10">
    <location>
        <begin position="1"/>
        <end position="37"/>
    </location>
</feature>
<feature type="transmembrane region" description="Helical" evidence="11">
    <location>
        <begin position="893"/>
        <end position="911"/>
    </location>
</feature>
<dbReference type="Proteomes" id="UP000800235">
    <property type="component" value="Unassembled WGS sequence"/>
</dbReference>
<keyword evidence="4 11" id="KW-0812">Transmembrane</keyword>